<evidence type="ECO:0000313" key="3">
    <source>
        <dbReference type="EMBL" id="MPL92732.1"/>
    </source>
</evidence>
<dbReference type="EMBL" id="VSSQ01000368">
    <property type="protein sequence ID" value="MPL92732.1"/>
    <property type="molecule type" value="Genomic_DNA"/>
</dbReference>
<dbReference type="InterPro" id="IPR050491">
    <property type="entry name" value="AmpC-like"/>
</dbReference>
<dbReference type="EC" id="3.4.11.19" evidence="3"/>
<feature type="domain" description="Peptidase S12 Pab87-related C-terminal" evidence="2">
    <location>
        <begin position="417"/>
        <end position="501"/>
    </location>
</feature>
<evidence type="ECO:0000259" key="2">
    <source>
        <dbReference type="Pfam" id="PF11954"/>
    </source>
</evidence>
<dbReference type="InterPro" id="IPR021860">
    <property type="entry name" value="Peptidase_S12_Pab87-rel_C"/>
</dbReference>
<keyword evidence="3" id="KW-0031">Aminopeptidase</keyword>
<reference evidence="3" key="1">
    <citation type="submission" date="2019-08" db="EMBL/GenBank/DDBJ databases">
        <authorList>
            <person name="Kucharzyk K."/>
            <person name="Murdoch R.W."/>
            <person name="Higgins S."/>
            <person name="Loffler F."/>
        </authorList>
    </citation>
    <scope>NUCLEOTIDE SEQUENCE</scope>
</reference>
<dbReference type="AlphaFoldDB" id="A0A644VQD4"/>
<dbReference type="GO" id="GO:0004177">
    <property type="term" value="F:aminopeptidase activity"/>
    <property type="evidence" value="ECO:0007669"/>
    <property type="project" value="UniProtKB-KW"/>
</dbReference>
<protein>
    <submittedName>
        <fullName evidence="3">D-aminopeptidase</fullName>
        <ecNumber evidence="3">3.4.11.19</ecNumber>
    </submittedName>
</protein>
<proteinExistence type="predicted"/>
<sequence>MKKLIQKISFLLLLTCIISIATVEAQESKLPVFITDSLDNYIKTAIADWNIPGAAVAVVKDGNVVFMKGYGVTEAGGKEPVDENTLFMIGSNTKAFTATALSILQESGQMSMNDKVIRWMPEFRLCDSLATADLRICDLLSHRIGFETFQGDFTYWTSNLTRAQIIGKMALIHAPYPIRTTWGYCNAAFVTAGELIPRITGRKWEEVVRDSILKPLQMDRTIIMSSEMKDVKNIAYPHTIIDNKIARVKYANLDNLAAAGSIVSSASDMSHWLLAQLAMGKYNNKQVIPSGALQTIRKPYSIITSDPADDRLSHFYLYGLGLSINDLNGEILYSHTGGVDGFLSCVMFMPEEQLGIVVLTNSDQNGLYNTLASEIRDSFLGLPFKNYSGRSLARFRMNQTESTRVLDSLRSIVALGNKPILPLSSFTGRYTNELYGDIFINIEKDQLVISFSNHPDMKAMLQYIDNNSFLCTYSNPEMGIVEMPFRLTDGKVSGLTLRVSDFVEFLPYEFQKAD</sequence>
<organism evidence="3">
    <name type="scientific">bioreactor metagenome</name>
    <dbReference type="NCBI Taxonomy" id="1076179"/>
    <lineage>
        <taxon>unclassified sequences</taxon>
        <taxon>metagenomes</taxon>
        <taxon>ecological metagenomes</taxon>
    </lineage>
</organism>
<dbReference type="Pfam" id="PF11954">
    <property type="entry name" value="DUF3471"/>
    <property type="match status" value="1"/>
</dbReference>
<keyword evidence="3" id="KW-0378">Hydrolase</keyword>
<dbReference type="PANTHER" id="PTHR46825">
    <property type="entry name" value="D-ALANYL-D-ALANINE-CARBOXYPEPTIDASE/ENDOPEPTIDASE AMPH"/>
    <property type="match status" value="1"/>
</dbReference>
<dbReference type="Gene3D" id="2.40.128.600">
    <property type="match status" value="1"/>
</dbReference>
<keyword evidence="3" id="KW-0645">Protease</keyword>
<dbReference type="InterPro" id="IPR012338">
    <property type="entry name" value="Beta-lactam/transpept-like"/>
</dbReference>
<dbReference type="Gene3D" id="3.40.710.10">
    <property type="entry name" value="DD-peptidase/beta-lactamase superfamily"/>
    <property type="match status" value="1"/>
</dbReference>
<comment type="caution">
    <text evidence="3">The sequence shown here is derived from an EMBL/GenBank/DDBJ whole genome shotgun (WGS) entry which is preliminary data.</text>
</comment>
<dbReference type="PANTHER" id="PTHR46825:SF15">
    <property type="entry name" value="BETA-LACTAMASE-RELATED DOMAIN-CONTAINING PROTEIN"/>
    <property type="match status" value="1"/>
</dbReference>
<dbReference type="InterPro" id="IPR001466">
    <property type="entry name" value="Beta-lactam-related"/>
</dbReference>
<name>A0A644VQD4_9ZZZZ</name>
<feature type="domain" description="Beta-lactamase-related" evidence="1">
    <location>
        <begin position="38"/>
        <end position="365"/>
    </location>
</feature>
<dbReference type="SUPFAM" id="SSF56601">
    <property type="entry name" value="beta-lactamase/transpeptidase-like"/>
    <property type="match status" value="1"/>
</dbReference>
<dbReference type="Pfam" id="PF00144">
    <property type="entry name" value="Beta-lactamase"/>
    <property type="match status" value="1"/>
</dbReference>
<evidence type="ECO:0000259" key="1">
    <source>
        <dbReference type="Pfam" id="PF00144"/>
    </source>
</evidence>
<accession>A0A644VQD4</accession>
<gene>
    <name evidence="3" type="primary">dap_14</name>
    <name evidence="3" type="ORF">SDC9_38845</name>
</gene>